<reference evidence="3" key="6">
    <citation type="submission" date="2021-01" db="UniProtKB">
        <authorList>
            <consortium name="EnsemblMetazoa"/>
        </authorList>
    </citation>
    <scope>IDENTIFICATION</scope>
    <source>
        <strain evidence="3">PEST</strain>
    </source>
</reference>
<reference evidence="2 4" key="1">
    <citation type="journal article" date="2002" name="Science">
        <title>The genome sequence of the malaria mosquito Anopheles gambiae.</title>
        <authorList>
            <person name="Holt R.A."/>
            <person name="Subramanian G.M."/>
            <person name="Halpern A."/>
            <person name="Sutton G.G."/>
            <person name="Charlab R."/>
            <person name="Nusskern D.R."/>
            <person name="Wincker P."/>
            <person name="Clark A.G."/>
            <person name="Ribeiro J.M."/>
            <person name="Wides R."/>
            <person name="Salzberg S.L."/>
            <person name="Loftus B."/>
            <person name="Yandell M."/>
            <person name="Majoros W.H."/>
            <person name="Rusch D.B."/>
            <person name="Lai Z."/>
            <person name="Kraft C.L."/>
            <person name="Abril J.F."/>
            <person name="Anthouard V."/>
            <person name="Arensburger P."/>
            <person name="Atkinson P.W."/>
            <person name="Baden H."/>
            <person name="de Berardinis V."/>
            <person name="Baldwin D."/>
            <person name="Benes V."/>
            <person name="Biedler J."/>
            <person name="Blass C."/>
            <person name="Bolanos R."/>
            <person name="Boscus D."/>
            <person name="Barnstead M."/>
            <person name="Cai S."/>
            <person name="Center A."/>
            <person name="Chaturverdi K."/>
            <person name="Christophides G.K."/>
            <person name="Chrystal M.A."/>
            <person name="Clamp M."/>
            <person name="Cravchik A."/>
            <person name="Curwen V."/>
            <person name="Dana A."/>
            <person name="Delcher A."/>
            <person name="Dew I."/>
            <person name="Evans C.A."/>
            <person name="Flanigan M."/>
            <person name="Grundschober-Freimoser A."/>
            <person name="Friedli L."/>
            <person name="Gu Z."/>
            <person name="Guan P."/>
            <person name="Guigo R."/>
            <person name="Hillenmeyer M.E."/>
            <person name="Hladun S.L."/>
            <person name="Hogan J.R."/>
            <person name="Hong Y.S."/>
            <person name="Hoover J."/>
            <person name="Jaillon O."/>
            <person name="Ke Z."/>
            <person name="Kodira C."/>
            <person name="Kokoza E."/>
            <person name="Koutsos A."/>
            <person name="Letunic I."/>
            <person name="Levitsky A."/>
            <person name="Liang Y."/>
            <person name="Lin J.J."/>
            <person name="Lobo N.F."/>
            <person name="Lopez J.R."/>
            <person name="Malek J.A."/>
            <person name="McIntosh T.C."/>
            <person name="Meister S."/>
            <person name="Miller J."/>
            <person name="Mobarry C."/>
            <person name="Mongin E."/>
            <person name="Murphy S.D."/>
            <person name="O'Brochta D.A."/>
            <person name="Pfannkoch C."/>
            <person name="Qi R."/>
            <person name="Regier M.A."/>
            <person name="Remington K."/>
            <person name="Shao H."/>
            <person name="Sharakhova M.V."/>
            <person name="Sitter C.D."/>
            <person name="Shetty J."/>
            <person name="Smith T.J."/>
            <person name="Strong R."/>
            <person name="Sun J."/>
            <person name="Thomasova D."/>
            <person name="Ton L.Q."/>
            <person name="Topalis P."/>
            <person name="Tu Z."/>
            <person name="Unger M.F."/>
            <person name="Walenz B."/>
            <person name="Wang A."/>
            <person name="Wang J."/>
            <person name="Wang M."/>
            <person name="Wang X."/>
            <person name="Woodford K.J."/>
            <person name="Wortman J.R."/>
            <person name="Wu M."/>
            <person name="Yao A."/>
            <person name="Zdobnov E.M."/>
            <person name="Zhang H."/>
            <person name="Zhao Q."/>
            <person name="Zhao S."/>
            <person name="Zhu S.C."/>
            <person name="Zhimulev I."/>
            <person name="Coluzzi M."/>
            <person name="della Torre A."/>
            <person name="Roth C.W."/>
            <person name="Louis C."/>
            <person name="Kalush F."/>
            <person name="Mural R.J."/>
            <person name="Myers E.W."/>
            <person name="Adams M.D."/>
            <person name="Smith H.O."/>
            <person name="Broder S."/>
            <person name="Gardner M.J."/>
            <person name="Fraser C.M."/>
            <person name="Birney E."/>
            <person name="Bork P."/>
            <person name="Brey P.T."/>
            <person name="Venter J.C."/>
            <person name="Weissenbach J."/>
            <person name="Kafatos F.C."/>
            <person name="Collins F.H."/>
            <person name="Hoffman S.L."/>
        </authorList>
    </citation>
    <scope>NUCLEOTIDE SEQUENCE [LARGE SCALE GENOMIC DNA]</scope>
    <source>
        <strain evidence="2 4">PEST</strain>
    </source>
</reference>
<dbReference type="Proteomes" id="UP000007062">
    <property type="component" value="Chromosome 3R"/>
</dbReference>
<accession>Q7PN60</accession>
<feature type="transmembrane region" description="Helical" evidence="1">
    <location>
        <begin position="7"/>
        <end position="29"/>
    </location>
</feature>
<feature type="transmembrane region" description="Helical" evidence="1">
    <location>
        <begin position="77"/>
        <end position="101"/>
    </location>
</feature>
<sequence length="126" mass="13984">EVRCRVFFVLFVCGGELCCVLLCGGWFVFPNPLISSAGALFSGRKQYETHAHTYTQLTTNTHAYPAAAVARRHSGRILELFVCVCVCLCVCASVPVSVVLARRRRRVCKCGVHVQHKWLVGVGRCR</sequence>
<reference evidence="2" key="4">
    <citation type="journal article" date="2007" name="Genome Biol.">
        <title>Update of the Anopheles gambiae PEST genome assembly.</title>
        <authorList>
            <person name="Sharakhova M.V."/>
            <person name="Hammond M.P."/>
            <person name="Lobo N.F."/>
            <person name="Krzywinski J."/>
            <person name="Unger M.F."/>
            <person name="Hillenmeyer M.E."/>
            <person name="Bruggner R.V."/>
            <person name="Birney E."/>
            <person name="Collins F.H."/>
        </authorList>
    </citation>
    <scope>NUCLEOTIDE SEQUENCE</scope>
    <source>
        <strain evidence="2">PEST</strain>
    </source>
</reference>
<keyword evidence="1" id="KW-0812">Transmembrane</keyword>
<reference evidence="2" key="5">
    <citation type="submission" date="2011-05" db="EMBL/GenBank/DDBJ databases">
        <authorList>
            <consortium name="VectorBase"/>
        </authorList>
    </citation>
    <scope>NUCLEOTIDE SEQUENCE</scope>
    <source>
        <strain evidence="2">PEST</strain>
    </source>
</reference>
<gene>
    <name evidence="2" type="ORF">AgaP_AGAP008409</name>
</gene>
<proteinExistence type="predicted"/>
<protein>
    <submittedName>
        <fullName evidence="2">AGAP008409-PB</fullName>
    </submittedName>
</protein>
<dbReference type="VEuPathDB" id="VectorBase:AGAP008409"/>
<dbReference type="EnsemblMetazoa" id="AGAP008409-RB">
    <property type="protein sequence ID" value="AGAP008409-PB"/>
    <property type="gene ID" value="AGAP008409"/>
</dbReference>
<organism evidence="2">
    <name type="scientific">Anopheles gambiae</name>
    <name type="common">African malaria mosquito</name>
    <dbReference type="NCBI Taxonomy" id="7165"/>
    <lineage>
        <taxon>Eukaryota</taxon>
        <taxon>Metazoa</taxon>
        <taxon>Ecdysozoa</taxon>
        <taxon>Arthropoda</taxon>
        <taxon>Hexapoda</taxon>
        <taxon>Insecta</taxon>
        <taxon>Pterygota</taxon>
        <taxon>Neoptera</taxon>
        <taxon>Endopterygota</taxon>
        <taxon>Diptera</taxon>
        <taxon>Nematocera</taxon>
        <taxon>Culicoidea</taxon>
        <taxon>Culicidae</taxon>
        <taxon>Anophelinae</taxon>
        <taxon>Anopheles</taxon>
    </lineage>
</organism>
<dbReference type="EMBL" id="AAAB01008964">
    <property type="protein sequence ID" value="EAA12714.4"/>
    <property type="molecule type" value="Genomic_DNA"/>
</dbReference>
<name>Q7PN60_ANOGA</name>
<keyword evidence="1" id="KW-1133">Transmembrane helix</keyword>
<evidence type="ECO:0000256" key="1">
    <source>
        <dbReference type="SAM" id="Phobius"/>
    </source>
</evidence>
<reference evidence="2 3" key="3">
    <citation type="journal article" date="2004" name="Trends Parasitol.">
        <title>The Anopheles gambiae genome: an update.</title>
        <authorList>
            <person name="Mongin E."/>
            <person name="Louis C."/>
            <person name="Holt R.A."/>
            <person name="Birney E."/>
            <person name="Collins F.H."/>
        </authorList>
    </citation>
    <scope>NUCLEOTIDE SEQUENCE</scope>
    <source>
        <strain evidence="2 3">PEST</strain>
    </source>
</reference>
<evidence type="ECO:0000313" key="3">
    <source>
        <dbReference type="EnsemblMetazoa" id="AGAP008409-PB"/>
    </source>
</evidence>
<evidence type="ECO:0000313" key="2">
    <source>
        <dbReference type="EMBL" id="EAA12714.4"/>
    </source>
</evidence>
<dbReference type="PaxDb" id="7165-AGAP008409-PB"/>
<evidence type="ECO:0000313" key="4">
    <source>
        <dbReference type="Proteomes" id="UP000007062"/>
    </source>
</evidence>
<reference evidence="2" key="2">
    <citation type="submission" date="2002-03" db="EMBL/GenBank/DDBJ databases">
        <authorList>
            <consortium name="The Anopheles Genome Sequencing Consortium"/>
        </authorList>
    </citation>
    <scope>NUCLEOTIDE SEQUENCE</scope>
    <source>
        <strain evidence="2">PEST</strain>
    </source>
</reference>
<keyword evidence="1" id="KW-0472">Membrane</keyword>
<dbReference type="HOGENOM" id="CLU_162410_0_0_1"/>
<dbReference type="AlphaFoldDB" id="Q7PN60"/>
<feature type="non-terminal residue" evidence="2">
    <location>
        <position position="1"/>
    </location>
</feature>
<keyword evidence="4" id="KW-1185">Reference proteome</keyword>